<dbReference type="AlphaFoldDB" id="A0A1H1NGV9"/>
<dbReference type="EMBL" id="LT629759">
    <property type="protein sequence ID" value="SDR97559.1"/>
    <property type="molecule type" value="Genomic_DNA"/>
</dbReference>
<dbReference type="Pfam" id="PF13560">
    <property type="entry name" value="HTH_31"/>
    <property type="match status" value="1"/>
</dbReference>
<dbReference type="GeneID" id="78501145"/>
<dbReference type="CDD" id="cd00093">
    <property type="entry name" value="HTH_XRE"/>
    <property type="match status" value="1"/>
</dbReference>
<name>A0A1H1NGV9_9ACTN</name>
<dbReference type="InterPro" id="IPR010982">
    <property type="entry name" value="Lambda_DNA-bd_dom_sf"/>
</dbReference>
<dbReference type="InterPro" id="IPR001387">
    <property type="entry name" value="Cro/C1-type_HTH"/>
</dbReference>
<dbReference type="Gene3D" id="1.10.260.40">
    <property type="entry name" value="lambda repressor-like DNA-binding domains"/>
    <property type="match status" value="1"/>
</dbReference>
<dbReference type="OrthoDB" id="3233490at2"/>
<dbReference type="SUPFAM" id="SSF47413">
    <property type="entry name" value="lambda repressor-like DNA-binding domains"/>
    <property type="match status" value="1"/>
</dbReference>
<gene>
    <name evidence="1" type="ORF">SAMN04489857_1815</name>
</gene>
<dbReference type="GO" id="GO:0003677">
    <property type="term" value="F:DNA binding"/>
    <property type="evidence" value="ECO:0007669"/>
    <property type="project" value="InterPro"/>
</dbReference>
<protein>
    <submittedName>
        <fullName evidence="1">Helix-turn-helix domain-containing protein</fullName>
    </submittedName>
</protein>
<evidence type="ECO:0000313" key="1">
    <source>
        <dbReference type="EMBL" id="SDR97559.1"/>
    </source>
</evidence>
<evidence type="ECO:0000313" key="2">
    <source>
        <dbReference type="Proteomes" id="UP000199480"/>
    </source>
</evidence>
<reference evidence="2" key="1">
    <citation type="submission" date="2016-10" db="EMBL/GenBank/DDBJ databases">
        <authorList>
            <person name="Varghese N."/>
            <person name="Submissions S."/>
        </authorList>
    </citation>
    <scope>NUCLEOTIDE SEQUENCE [LARGE SCALE GENOMIC DNA]</scope>
    <source>
        <strain evidence="2">DSM 22620</strain>
    </source>
</reference>
<organism evidence="1 2">
    <name type="scientific">Parafannyhessea umbonata</name>
    <dbReference type="NCBI Taxonomy" id="604330"/>
    <lineage>
        <taxon>Bacteria</taxon>
        <taxon>Bacillati</taxon>
        <taxon>Actinomycetota</taxon>
        <taxon>Coriobacteriia</taxon>
        <taxon>Coriobacteriales</taxon>
        <taxon>Atopobiaceae</taxon>
        <taxon>Parafannyhessea</taxon>
    </lineage>
</organism>
<dbReference type="Proteomes" id="UP000199480">
    <property type="component" value="Chromosome I"/>
</dbReference>
<sequence>MPSAGPGATGAAGAADHEPLTEELLARLLASATPQEYLDQTQVGERDFAAYLRSLLQQKGRTRADVLRACDVSPSFGYQVFQGARRPSRDTAIALAFGLGCSLREAQRLLRRAGHSELYCKVRRDAVIIFCLEHGYTQFECDDELFRLGEKTIGADGAGAVE</sequence>
<accession>A0A1H1NGV9</accession>
<proteinExistence type="predicted"/>
<dbReference type="RefSeq" id="WP_090863684.1">
    <property type="nucleotide sequence ID" value="NZ_LT629759.1"/>
</dbReference>